<dbReference type="NCBIfam" id="TIGR01484">
    <property type="entry name" value="HAD-SF-IIB"/>
    <property type="match status" value="1"/>
</dbReference>
<dbReference type="OrthoDB" id="9781413at2"/>
<dbReference type="STRING" id="536227.Ccar_13725"/>
<keyword evidence="2" id="KW-1185">Reference proteome</keyword>
<dbReference type="GO" id="GO:0005829">
    <property type="term" value="C:cytosol"/>
    <property type="evidence" value="ECO:0007669"/>
    <property type="project" value="TreeGrafter"/>
</dbReference>
<dbReference type="PANTHER" id="PTHR10000">
    <property type="entry name" value="PHOSPHOSERINE PHOSPHATASE"/>
    <property type="match status" value="1"/>
</dbReference>
<sequence length="272" mass="30514">MTKYKWCVCDMDGTLLNSQSIISEENEEALKKIKSEGMEVIIASGRTDLMINCFVKQLELTGPVISSNGGLIRDMKTGKILYSKLIEKSAAEEILSYCCENNIDFLIYSFDKVYSNKGNPLGIKYEKLSKDPFQKMKVPVEYLENAVRSIKNINVIKILLVCSEHERVIELEKHFSKNKQITAVSSAKGLLDIMAPNVSKGNALKFLAENMDMDLKNVIAFGDNYNDMEMLKCVGMPIAMENAVQDLKLQAKHVTKSNNESGIAYAINKFVL</sequence>
<dbReference type="eggNOG" id="COG0561">
    <property type="taxonomic scope" value="Bacteria"/>
</dbReference>
<dbReference type="InterPro" id="IPR023214">
    <property type="entry name" value="HAD_sf"/>
</dbReference>
<dbReference type="RefSeq" id="WP_007062499.1">
    <property type="nucleotide sequence ID" value="NZ_ACVI01000070.1"/>
</dbReference>
<dbReference type="Gene3D" id="3.30.1240.10">
    <property type="match status" value="1"/>
</dbReference>
<evidence type="ECO:0000313" key="2">
    <source>
        <dbReference type="Proteomes" id="UP000004198"/>
    </source>
</evidence>
<dbReference type="Pfam" id="PF08282">
    <property type="entry name" value="Hydrolase_3"/>
    <property type="match status" value="1"/>
</dbReference>
<dbReference type="InterPro" id="IPR006379">
    <property type="entry name" value="HAD-SF_hydro_IIB"/>
</dbReference>
<name>C6PXU7_9CLOT</name>
<evidence type="ECO:0000313" key="1">
    <source>
        <dbReference type="EMBL" id="EET85935.1"/>
    </source>
</evidence>
<dbReference type="SFLD" id="SFLDG01140">
    <property type="entry name" value="C2.B:_Phosphomannomutase_and_P"/>
    <property type="match status" value="1"/>
</dbReference>
<dbReference type="NCBIfam" id="TIGR00099">
    <property type="entry name" value="Cof-subfamily"/>
    <property type="match status" value="1"/>
</dbReference>
<dbReference type="PANTHER" id="PTHR10000:SF8">
    <property type="entry name" value="HAD SUPERFAMILY HYDROLASE-LIKE, TYPE 3"/>
    <property type="match status" value="1"/>
</dbReference>
<proteinExistence type="predicted"/>
<dbReference type="GO" id="GO:0016791">
    <property type="term" value="F:phosphatase activity"/>
    <property type="evidence" value="ECO:0007669"/>
    <property type="project" value="UniProtKB-ARBA"/>
</dbReference>
<dbReference type="SFLD" id="SFLDS00003">
    <property type="entry name" value="Haloacid_Dehalogenase"/>
    <property type="match status" value="1"/>
</dbReference>
<dbReference type="InterPro" id="IPR000150">
    <property type="entry name" value="Cof"/>
</dbReference>
<dbReference type="InterPro" id="IPR036412">
    <property type="entry name" value="HAD-like_sf"/>
</dbReference>
<organism evidence="1 2">
    <name type="scientific">Clostridium carboxidivorans P7</name>
    <dbReference type="NCBI Taxonomy" id="536227"/>
    <lineage>
        <taxon>Bacteria</taxon>
        <taxon>Bacillati</taxon>
        <taxon>Bacillota</taxon>
        <taxon>Clostridia</taxon>
        <taxon>Eubacteriales</taxon>
        <taxon>Clostridiaceae</taxon>
        <taxon>Clostridium</taxon>
    </lineage>
</organism>
<protein>
    <submittedName>
        <fullName evidence="1">Cof-like hydrolase</fullName>
    </submittedName>
</protein>
<dbReference type="PROSITE" id="PS01229">
    <property type="entry name" value="COF_2"/>
    <property type="match status" value="1"/>
</dbReference>
<dbReference type="GO" id="GO:0000287">
    <property type="term" value="F:magnesium ion binding"/>
    <property type="evidence" value="ECO:0007669"/>
    <property type="project" value="TreeGrafter"/>
</dbReference>
<dbReference type="Proteomes" id="UP000004198">
    <property type="component" value="Unassembled WGS sequence"/>
</dbReference>
<reference evidence="1 2" key="1">
    <citation type="submission" date="2009-06" db="EMBL/GenBank/DDBJ databases">
        <title>The draft genome of Clostridium carboxidivorans P7.</title>
        <authorList>
            <consortium name="US DOE Joint Genome Institute (JGI-PGF)"/>
            <person name="Lucas S."/>
            <person name="Copeland A."/>
            <person name="Lapidus A."/>
            <person name="Glavina del Rio T."/>
            <person name="Tice H."/>
            <person name="Bruce D."/>
            <person name="Goodwin L."/>
            <person name="Pitluck S."/>
            <person name="Larimer F."/>
            <person name="Land M.L."/>
            <person name="Hauser L."/>
            <person name="Hemme C.L."/>
        </authorList>
    </citation>
    <scope>NUCLEOTIDE SEQUENCE [LARGE SCALE GENOMIC DNA]</scope>
    <source>
        <strain evidence="1 2">P7</strain>
    </source>
</reference>
<accession>C6PXU7</accession>
<dbReference type="EMBL" id="ACVI01000070">
    <property type="protein sequence ID" value="EET85935.1"/>
    <property type="molecule type" value="Genomic_DNA"/>
</dbReference>
<dbReference type="CDD" id="cd07516">
    <property type="entry name" value="HAD_Pase"/>
    <property type="match status" value="1"/>
</dbReference>
<dbReference type="Gene3D" id="3.40.50.1000">
    <property type="entry name" value="HAD superfamily/HAD-like"/>
    <property type="match status" value="1"/>
</dbReference>
<dbReference type="PATRIC" id="fig|536227.13.peg.2874"/>
<dbReference type="AlphaFoldDB" id="C6PXU7"/>
<comment type="caution">
    <text evidence="1">The sequence shown here is derived from an EMBL/GenBank/DDBJ whole genome shotgun (WGS) entry which is preliminary data.</text>
</comment>
<keyword evidence="1" id="KW-0378">Hydrolase</keyword>
<dbReference type="SUPFAM" id="SSF56784">
    <property type="entry name" value="HAD-like"/>
    <property type="match status" value="1"/>
</dbReference>
<gene>
    <name evidence="1" type="ORF">CcarbDRAFT_3614</name>
</gene>
<dbReference type="KEGG" id="cck:Ccar_13725"/>
<dbReference type="SFLD" id="SFLDG01144">
    <property type="entry name" value="C2.B.4:_PGP_Like"/>
    <property type="match status" value="1"/>
</dbReference>